<feature type="transmembrane region" description="Helical" evidence="6">
    <location>
        <begin position="6"/>
        <end position="24"/>
    </location>
</feature>
<dbReference type="Proteomes" id="UP000668403">
    <property type="component" value="Unassembled WGS sequence"/>
</dbReference>
<feature type="transmembrane region" description="Helical" evidence="6">
    <location>
        <begin position="214"/>
        <end position="235"/>
    </location>
</feature>
<sequence>MDSDVVLRTAVAVAILIAIATAVMSSLRIPAPWAPAVAIARAAVQLAALSLILTGIIASPLWIAVALLVMCVAAALVSAQRSGEPMRDAPLMLLAIGGGAAIACSIVFATGALEFSSRYVLALGAMTVGNAMSIATLTARNVRRQTHDHWSEVEGWLALGATPRRSTLELTRRSIAESLIPSIDQSKTTGLVVLPGAFVGAIFGGLSPLEAGRFQLIVLAAILAAGAVTAAVVALRRGSMHQKPRVLER</sequence>
<dbReference type="Pfam" id="PF03649">
    <property type="entry name" value="UPF0014"/>
    <property type="match status" value="1"/>
</dbReference>
<dbReference type="RefSeq" id="WP_208239990.1">
    <property type="nucleotide sequence ID" value="NZ_BAAAQU010000002.1"/>
</dbReference>
<dbReference type="PANTHER" id="PTHR30028:SF0">
    <property type="entry name" value="PROTEIN ALUMINUM SENSITIVE 3"/>
    <property type="match status" value="1"/>
</dbReference>
<keyword evidence="3 6" id="KW-0812">Transmembrane</keyword>
<comment type="similarity">
    <text evidence="2">Belongs to the UPF0014 family.</text>
</comment>
<dbReference type="InterPro" id="IPR005226">
    <property type="entry name" value="UPF0014_fam"/>
</dbReference>
<dbReference type="PANTHER" id="PTHR30028">
    <property type="entry name" value="UPF0014 INNER MEMBRANE PROTEIN YBBM-RELATED"/>
    <property type="match status" value="1"/>
</dbReference>
<name>A0A939QGE6_9MICO</name>
<evidence type="ECO:0000256" key="2">
    <source>
        <dbReference type="ARBA" id="ARBA00005268"/>
    </source>
</evidence>
<evidence type="ECO:0000313" key="8">
    <source>
        <dbReference type="Proteomes" id="UP000668403"/>
    </source>
</evidence>
<feature type="transmembrane region" description="Helical" evidence="6">
    <location>
        <begin position="119"/>
        <end position="139"/>
    </location>
</feature>
<comment type="subcellular location">
    <subcellularLocation>
        <location evidence="1">Membrane</location>
        <topology evidence="1">Multi-pass membrane protein</topology>
    </subcellularLocation>
</comment>
<dbReference type="AlphaFoldDB" id="A0A939QGE6"/>
<feature type="transmembrane region" description="Helical" evidence="6">
    <location>
        <begin position="61"/>
        <end position="79"/>
    </location>
</feature>
<feature type="transmembrane region" description="Helical" evidence="6">
    <location>
        <begin position="188"/>
        <end position="208"/>
    </location>
</feature>
<evidence type="ECO:0000256" key="6">
    <source>
        <dbReference type="SAM" id="Phobius"/>
    </source>
</evidence>
<dbReference type="EMBL" id="JAGFBF010000005">
    <property type="protein sequence ID" value="MBO2990753.1"/>
    <property type="molecule type" value="Genomic_DNA"/>
</dbReference>
<evidence type="ECO:0000256" key="3">
    <source>
        <dbReference type="ARBA" id="ARBA00022692"/>
    </source>
</evidence>
<gene>
    <name evidence="7" type="ORF">J4H85_12185</name>
</gene>
<keyword evidence="4 6" id="KW-1133">Transmembrane helix</keyword>
<keyword evidence="5 6" id="KW-0472">Membrane</keyword>
<organism evidence="7 8">
    <name type="scientific">Leucobacter tardus</name>
    <dbReference type="NCBI Taxonomy" id="501483"/>
    <lineage>
        <taxon>Bacteria</taxon>
        <taxon>Bacillati</taxon>
        <taxon>Actinomycetota</taxon>
        <taxon>Actinomycetes</taxon>
        <taxon>Micrococcales</taxon>
        <taxon>Microbacteriaceae</taxon>
        <taxon>Leucobacter</taxon>
    </lineage>
</organism>
<comment type="caution">
    <text evidence="7">The sequence shown here is derived from an EMBL/GenBank/DDBJ whole genome shotgun (WGS) entry which is preliminary data.</text>
</comment>
<evidence type="ECO:0000256" key="5">
    <source>
        <dbReference type="ARBA" id="ARBA00023136"/>
    </source>
</evidence>
<evidence type="ECO:0000256" key="1">
    <source>
        <dbReference type="ARBA" id="ARBA00004141"/>
    </source>
</evidence>
<proteinExistence type="inferred from homology"/>
<protein>
    <submittedName>
        <fullName evidence="7">ABC transporter permease</fullName>
    </submittedName>
</protein>
<accession>A0A939QGE6</accession>
<feature type="transmembrane region" description="Helical" evidence="6">
    <location>
        <begin position="91"/>
        <end position="113"/>
    </location>
</feature>
<evidence type="ECO:0000313" key="7">
    <source>
        <dbReference type="EMBL" id="MBO2990753.1"/>
    </source>
</evidence>
<reference evidence="7" key="1">
    <citation type="submission" date="2021-03" db="EMBL/GenBank/DDBJ databases">
        <title>Leucobacter chromiisoli sp. nov., isolated from chromium-containing soil of chemical plant.</title>
        <authorList>
            <person name="Xu Z."/>
        </authorList>
    </citation>
    <scope>NUCLEOTIDE SEQUENCE</scope>
    <source>
        <strain evidence="7">K 70/01</strain>
    </source>
</reference>
<keyword evidence="8" id="KW-1185">Reference proteome</keyword>
<evidence type="ECO:0000256" key="4">
    <source>
        <dbReference type="ARBA" id="ARBA00022989"/>
    </source>
</evidence>
<dbReference type="GO" id="GO:0005886">
    <property type="term" value="C:plasma membrane"/>
    <property type="evidence" value="ECO:0007669"/>
    <property type="project" value="TreeGrafter"/>
</dbReference>